<dbReference type="InterPro" id="IPR000873">
    <property type="entry name" value="AMP-dep_synth/lig_dom"/>
</dbReference>
<dbReference type="Proteomes" id="UP000634608">
    <property type="component" value="Unassembled WGS sequence"/>
</dbReference>
<keyword evidence="1" id="KW-0436">Ligase</keyword>
<dbReference type="Pfam" id="PF00501">
    <property type="entry name" value="AMP-binding"/>
    <property type="match status" value="1"/>
</dbReference>
<organism evidence="3 4">
    <name type="scientific">Acinetobacter baumannii</name>
    <dbReference type="NCBI Taxonomy" id="470"/>
    <lineage>
        <taxon>Bacteria</taxon>
        <taxon>Pseudomonadati</taxon>
        <taxon>Pseudomonadota</taxon>
        <taxon>Gammaproteobacteria</taxon>
        <taxon>Moraxellales</taxon>
        <taxon>Moraxellaceae</taxon>
        <taxon>Acinetobacter</taxon>
        <taxon>Acinetobacter calcoaceticus/baumannii complex</taxon>
    </lineage>
</organism>
<name>A0A8I0FDV4_ACIBA</name>
<evidence type="ECO:0000313" key="4">
    <source>
        <dbReference type="Proteomes" id="UP000634608"/>
    </source>
</evidence>
<dbReference type="PANTHER" id="PTHR43767">
    <property type="entry name" value="LONG-CHAIN-FATTY-ACID--COA LIGASE"/>
    <property type="match status" value="1"/>
</dbReference>
<dbReference type="GO" id="GO:0016874">
    <property type="term" value="F:ligase activity"/>
    <property type="evidence" value="ECO:0007669"/>
    <property type="project" value="UniProtKB-KW"/>
</dbReference>
<dbReference type="PANTHER" id="PTHR43767:SF8">
    <property type="entry name" value="LONG-CHAIN-FATTY-ACID--COA LIGASE"/>
    <property type="match status" value="1"/>
</dbReference>
<dbReference type="RefSeq" id="WP_188147923.1">
    <property type="nucleotide sequence ID" value="NZ_JACSVK010000899.1"/>
</dbReference>
<evidence type="ECO:0000256" key="1">
    <source>
        <dbReference type="ARBA" id="ARBA00022598"/>
    </source>
</evidence>
<dbReference type="Gene3D" id="3.40.50.980">
    <property type="match status" value="1"/>
</dbReference>
<dbReference type="InterPro" id="IPR050237">
    <property type="entry name" value="ATP-dep_AMP-bd_enzyme"/>
</dbReference>
<dbReference type="Gene3D" id="2.30.38.10">
    <property type="entry name" value="Luciferase, Domain 3"/>
    <property type="match status" value="1"/>
</dbReference>
<evidence type="ECO:0000313" key="3">
    <source>
        <dbReference type="EMBL" id="MBD0222923.1"/>
    </source>
</evidence>
<feature type="non-terminal residue" evidence="3">
    <location>
        <position position="1"/>
    </location>
</feature>
<feature type="non-terminal residue" evidence="3">
    <location>
        <position position="137"/>
    </location>
</feature>
<dbReference type="SUPFAM" id="SSF56801">
    <property type="entry name" value="Acetyl-CoA synthetase-like"/>
    <property type="match status" value="1"/>
</dbReference>
<dbReference type="EMBL" id="JACSVK010000899">
    <property type="protein sequence ID" value="MBD0222923.1"/>
    <property type="molecule type" value="Genomic_DNA"/>
</dbReference>
<feature type="domain" description="AMP-dependent synthetase/ligase" evidence="2">
    <location>
        <begin position="2"/>
        <end position="127"/>
    </location>
</feature>
<reference evidence="3" key="1">
    <citation type="submission" date="2020-08" db="EMBL/GenBank/DDBJ databases">
        <title>Diversity of carbapenem-resistant Acinetobacter baumannii and bacteriophage-mediated spread of the Oxa23 carbapenemase.</title>
        <authorList>
            <person name="Abouelfetouh A."/>
            <person name="Mattock J."/>
            <person name="Turner D."/>
            <person name="Li E."/>
            <person name="Evans B.A."/>
        </authorList>
    </citation>
    <scope>NUCLEOTIDE SEQUENCE</scope>
    <source>
        <strain evidence="3">A86</strain>
    </source>
</reference>
<comment type="caution">
    <text evidence="3">The sequence shown here is derived from an EMBL/GenBank/DDBJ whole genome shotgun (WGS) entry which is preliminary data.</text>
</comment>
<accession>A0A8I0FDV4</accession>
<sequence>HCFEKYRPTVFPAVNTLFNALINHEGFNKLDHSRLEITTGGGMAILKSTADGWEKLTGRIIREGYGLSETSPVATFNPPISNTFSGTIGIPVPSTDIAILDDEGHQLAPGETGEIATRGPQVMKGYWNLPEETKAVM</sequence>
<protein>
    <submittedName>
        <fullName evidence="3">AMP-binding protein</fullName>
    </submittedName>
</protein>
<proteinExistence type="predicted"/>
<dbReference type="AlphaFoldDB" id="A0A8I0FDV4"/>
<evidence type="ECO:0000259" key="2">
    <source>
        <dbReference type="Pfam" id="PF00501"/>
    </source>
</evidence>
<gene>
    <name evidence="3" type="ORF">IAG11_24205</name>
</gene>